<dbReference type="EMBL" id="JBHLWK010000006">
    <property type="protein sequence ID" value="MFC0203158.1"/>
    <property type="molecule type" value="Genomic_DNA"/>
</dbReference>
<accession>A0ABV6CQZ7</accession>
<reference evidence="2 3" key="1">
    <citation type="submission" date="2024-09" db="EMBL/GenBank/DDBJ databases">
        <authorList>
            <person name="Sun Q."/>
            <person name="Mori K."/>
        </authorList>
    </citation>
    <scope>NUCLEOTIDE SEQUENCE [LARGE SCALE GENOMIC DNA]</scope>
    <source>
        <strain evidence="2 3">CCM 7706</strain>
    </source>
</reference>
<protein>
    <submittedName>
        <fullName evidence="2">Uncharacterized protein</fullName>
    </submittedName>
</protein>
<keyword evidence="1" id="KW-0812">Transmembrane</keyword>
<dbReference type="RefSeq" id="WP_379486022.1">
    <property type="nucleotide sequence ID" value="NZ_JBHLWK010000006.1"/>
</dbReference>
<organism evidence="2 3">
    <name type="scientific">Novosphingobium soli</name>
    <dbReference type="NCBI Taxonomy" id="574956"/>
    <lineage>
        <taxon>Bacteria</taxon>
        <taxon>Pseudomonadati</taxon>
        <taxon>Pseudomonadota</taxon>
        <taxon>Alphaproteobacteria</taxon>
        <taxon>Sphingomonadales</taxon>
        <taxon>Sphingomonadaceae</taxon>
        <taxon>Novosphingobium</taxon>
    </lineage>
</organism>
<feature type="transmembrane region" description="Helical" evidence="1">
    <location>
        <begin position="20"/>
        <end position="41"/>
    </location>
</feature>
<sequence length="214" mass="22593">MTDTPDRPAPMSALHAALRLGGGFIVAVFGLGIAAGVAAAVREQGRFGLGGAIGSGLALLAIVAGAWLALSVRHRFPLPRSPRVRRSRVALYASLGISLVVGVLAGIVAHLEGGASAFGMLFTSAPVSALVALCTAAGWIVAVAVSVYWHLTLDEIERAEYEFGATLALYAYVLVAPIWWLAWRGGLVAEPDEIAIYAMVCVIWCIGWAWRRLR</sequence>
<comment type="caution">
    <text evidence="2">The sequence shown here is derived from an EMBL/GenBank/DDBJ whole genome shotgun (WGS) entry which is preliminary data.</text>
</comment>
<feature type="transmembrane region" description="Helical" evidence="1">
    <location>
        <begin position="47"/>
        <end position="69"/>
    </location>
</feature>
<keyword evidence="3" id="KW-1185">Reference proteome</keyword>
<evidence type="ECO:0000313" key="2">
    <source>
        <dbReference type="EMBL" id="MFC0203158.1"/>
    </source>
</evidence>
<feature type="transmembrane region" description="Helical" evidence="1">
    <location>
        <begin position="194"/>
        <end position="210"/>
    </location>
</feature>
<feature type="transmembrane region" description="Helical" evidence="1">
    <location>
        <begin position="129"/>
        <end position="151"/>
    </location>
</feature>
<feature type="transmembrane region" description="Helical" evidence="1">
    <location>
        <begin position="163"/>
        <end position="182"/>
    </location>
</feature>
<evidence type="ECO:0000313" key="3">
    <source>
        <dbReference type="Proteomes" id="UP001589798"/>
    </source>
</evidence>
<proteinExistence type="predicted"/>
<keyword evidence="1" id="KW-1133">Transmembrane helix</keyword>
<dbReference type="Proteomes" id="UP001589798">
    <property type="component" value="Unassembled WGS sequence"/>
</dbReference>
<gene>
    <name evidence="2" type="ORF">ACFFJC_02610</name>
</gene>
<evidence type="ECO:0000256" key="1">
    <source>
        <dbReference type="SAM" id="Phobius"/>
    </source>
</evidence>
<keyword evidence="1" id="KW-0472">Membrane</keyword>
<name>A0ABV6CQZ7_9SPHN</name>
<feature type="transmembrane region" description="Helical" evidence="1">
    <location>
        <begin position="89"/>
        <end position="109"/>
    </location>
</feature>